<dbReference type="NCBIfam" id="NF002098">
    <property type="entry name" value="PRK00943.1"/>
    <property type="match status" value="1"/>
</dbReference>
<dbReference type="Gene3D" id="3.90.650.10">
    <property type="entry name" value="PurM-like C-terminal domain"/>
    <property type="match status" value="1"/>
</dbReference>
<keyword evidence="1 8" id="KW-0808">Transferase</keyword>
<dbReference type="SUPFAM" id="SSF56042">
    <property type="entry name" value="PurM C-terminal domain-like"/>
    <property type="match status" value="1"/>
</dbReference>
<comment type="caution">
    <text evidence="8">The sequence shown here is derived from an EMBL/GenBank/DDBJ whole genome shotgun (WGS) entry which is preliminary data.</text>
</comment>
<dbReference type="PANTHER" id="PTHR10256">
    <property type="entry name" value="SELENIDE, WATER DIKINASE"/>
    <property type="match status" value="1"/>
</dbReference>
<reference evidence="8" key="1">
    <citation type="submission" date="2021-01" db="EMBL/GenBank/DDBJ databases">
        <title>Modified the classification status of verrucomicrobia.</title>
        <authorList>
            <person name="Feng X."/>
        </authorList>
    </citation>
    <scope>NUCLEOTIDE SEQUENCE</scope>
    <source>
        <strain evidence="8">KCTC 12986</strain>
    </source>
</reference>
<feature type="domain" description="PurM-like C-terminal" evidence="7">
    <location>
        <begin position="139"/>
        <end position="319"/>
    </location>
</feature>
<dbReference type="GO" id="GO:0005737">
    <property type="term" value="C:cytoplasm"/>
    <property type="evidence" value="ECO:0007669"/>
    <property type="project" value="TreeGrafter"/>
</dbReference>
<dbReference type="Pfam" id="PF02769">
    <property type="entry name" value="AIRS_C"/>
    <property type="match status" value="1"/>
</dbReference>
<proteinExistence type="predicted"/>
<accession>A0A934VNM4</accession>
<dbReference type="Pfam" id="PF00586">
    <property type="entry name" value="AIRS"/>
    <property type="match status" value="1"/>
</dbReference>
<evidence type="ECO:0000256" key="2">
    <source>
        <dbReference type="ARBA" id="ARBA00022741"/>
    </source>
</evidence>
<keyword evidence="9" id="KW-1185">Reference proteome</keyword>
<feature type="domain" description="PurM-like N-terminal" evidence="6">
    <location>
        <begin position="20"/>
        <end position="127"/>
    </location>
</feature>
<dbReference type="GO" id="GO:0016260">
    <property type="term" value="P:selenocysteine biosynthetic process"/>
    <property type="evidence" value="ECO:0007669"/>
    <property type="project" value="TreeGrafter"/>
</dbReference>
<dbReference type="EC" id="2.7.9.3" evidence="8"/>
<dbReference type="CDD" id="cd02195">
    <property type="entry name" value="SelD"/>
    <property type="match status" value="1"/>
</dbReference>
<evidence type="ECO:0000313" key="8">
    <source>
        <dbReference type="EMBL" id="MBK1835231.1"/>
    </source>
</evidence>
<organism evidence="8 9">
    <name type="scientific">Roseibacillus ishigakijimensis</name>
    <dbReference type="NCBI Taxonomy" id="454146"/>
    <lineage>
        <taxon>Bacteria</taxon>
        <taxon>Pseudomonadati</taxon>
        <taxon>Verrucomicrobiota</taxon>
        <taxon>Verrucomicrobiia</taxon>
        <taxon>Verrucomicrobiales</taxon>
        <taxon>Verrucomicrobiaceae</taxon>
        <taxon>Roseibacillus</taxon>
    </lineage>
</organism>
<evidence type="ECO:0000256" key="4">
    <source>
        <dbReference type="ARBA" id="ARBA00022840"/>
    </source>
</evidence>
<protein>
    <submittedName>
        <fullName evidence="8">Selenide, water dikinase SelD</fullName>
        <ecNumber evidence="8">2.7.9.3</ecNumber>
    </submittedName>
</protein>
<dbReference type="EMBL" id="JAENIO010000044">
    <property type="protein sequence ID" value="MBK1835231.1"/>
    <property type="molecule type" value="Genomic_DNA"/>
</dbReference>
<gene>
    <name evidence="8" type="primary">selD</name>
    <name evidence="8" type="ORF">JIN78_14265</name>
</gene>
<dbReference type="AlphaFoldDB" id="A0A934VNM4"/>
<dbReference type="Proteomes" id="UP000604083">
    <property type="component" value="Unassembled WGS sequence"/>
</dbReference>
<evidence type="ECO:0000256" key="5">
    <source>
        <dbReference type="ARBA" id="ARBA00023266"/>
    </source>
</evidence>
<dbReference type="SUPFAM" id="SSF55326">
    <property type="entry name" value="PurM N-terminal domain-like"/>
    <property type="match status" value="1"/>
</dbReference>
<dbReference type="PANTHER" id="PTHR10256:SF0">
    <property type="entry name" value="INACTIVE SELENIDE, WATER DIKINASE-LIKE PROTEIN-RELATED"/>
    <property type="match status" value="1"/>
</dbReference>
<dbReference type="PIRSF" id="PIRSF036407">
    <property type="entry name" value="Selenphspht_syn"/>
    <property type="match status" value="1"/>
</dbReference>
<dbReference type="InterPro" id="IPR010918">
    <property type="entry name" value="PurM-like_C_dom"/>
</dbReference>
<evidence type="ECO:0000256" key="3">
    <source>
        <dbReference type="ARBA" id="ARBA00022777"/>
    </source>
</evidence>
<dbReference type="InterPro" id="IPR036676">
    <property type="entry name" value="PurM-like_C_sf"/>
</dbReference>
<dbReference type="NCBIfam" id="TIGR00476">
    <property type="entry name" value="selD"/>
    <property type="match status" value="1"/>
</dbReference>
<evidence type="ECO:0000259" key="6">
    <source>
        <dbReference type="Pfam" id="PF00586"/>
    </source>
</evidence>
<keyword evidence="5" id="KW-0711">Selenium</keyword>
<evidence type="ECO:0000256" key="1">
    <source>
        <dbReference type="ARBA" id="ARBA00022679"/>
    </source>
</evidence>
<dbReference type="InterPro" id="IPR036921">
    <property type="entry name" value="PurM-like_N_sf"/>
</dbReference>
<evidence type="ECO:0000259" key="7">
    <source>
        <dbReference type="Pfam" id="PF02769"/>
    </source>
</evidence>
<dbReference type="GO" id="GO:0004756">
    <property type="term" value="F:selenide, water dikinase activity"/>
    <property type="evidence" value="ECO:0007669"/>
    <property type="project" value="UniProtKB-EC"/>
</dbReference>
<keyword evidence="2" id="KW-0547">Nucleotide-binding</keyword>
<name>A0A934VNM4_9BACT</name>
<dbReference type="GO" id="GO:0005524">
    <property type="term" value="F:ATP binding"/>
    <property type="evidence" value="ECO:0007669"/>
    <property type="project" value="UniProtKB-KW"/>
</dbReference>
<sequence>MRGLAHVEDPNLMVGSASSDDAAVYRLSPTQALVQTLDFFTPIVDDPYQYGQIAAANSLSDVYAMGGRPVTAMNIVAVPTDELPLETVNAILRGGADKVAEAGCVLAGGHTVQNAEPLYGLSVTGLVHPDKVISNAGGRAGDLLLLTKPLGTGILSTAVKRGLPIGDLEEKAARLMATLNTPGTPVAEAGLTICGTDVTGFGLLGHLLGICRESGLTAHLEASSIPAIDDQVLSLIEEDCVPGGTRKNLATAEPHLSFGAQVSPALRLLLADAQTSGGLLLAIAPEKLAQAEDLLQEAGAPIVARIGSLQARQEKEIVVS</sequence>
<keyword evidence="3" id="KW-0418">Kinase</keyword>
<keyword evidence="4" id="KW-0067">ATP-binding</keyword>
<evidence type="ECO:0000313" key="9">
    <source>
        <dbReference type="Proteomes" id="UP000604083"/>
    </source>
</evidence>
<dbReference type="InterPro" id="IPR004536">
    <property type="entry name" value="SPS/SelD"/>
</dbReference>
<dbReference type="InterPro" id="IPR016188">
    <property type="entry name" value="PurM-like_N"/>
</dbReference>
<dbReference type="Gene3D" id="3.30.1330.10">
    <property type="entry name" value="PurM-like, N-terminal domain"/>
    <property type="match status" value="1"/>
</dbReference>